<reference evidence="2" key="2">
    <citation type="submission" date="2015-03" db="UniProtKB">
        <authorList>
            <consortium name="EnsemblPlants"/>
        </authorList>
    </citation>
    <scope>IDENTIFICATION</scope>
</reference>
<feature type="region of interest" description="Disordered" evidence="1">
    <location>
        <begin position="36"/>
        <end position="70"/>
    </location>
</feature>
<feature type="region of interest" description="Disordered" evidence="1">
    <location>
        <begin position="215"/>
        <end position="257"/>
    </location>
</feature>
<feature type="compositionally biased region" description="Pro residues" evidence="1">
    <location>
        <begin position="40"/>
        <end position="59"/>
    </location>
</feature>
<dbReference type="AlphaFoldDB" id="A0A0D3GP81"/>
<evidence type="ECO:0000256" key="1">
    <source>
        <dbReference type="SAM" id="MobiDB-lite"/>
    </source>
</evidence>
<dbReference type="PaxDb" id="65489-OBART07G09050.1"/>
<feature type="compositionally biased region" description="Low complexity" evidence="1">
    <location>
        <begin position="225"/>
        <end position="250"/>
    </location>
</feature>
<dbReference type="EnsemblPlants" id="OBART07G09050.1">
    <property type="protein sequence ID" value="OBART07G09050.1"/>
    <property type="gene ID" value="OBART07G09050"/>
</dbReference>
<dbReference type="STRING" id="65489.A0A0D3GP81"/>
<evidence type="ECO:0000313" key="3">
    <source>
        <dbReference type="Proteomes" id="UP000026960"/>
    </source>
</evidence>
<dbReference type="Gramene" id="OBART07G09050.1">
    <property type="protein sequence ID" value="OBART07G09050.1"/>
    <property type="gene ID" value="OBART07G09050"/>
</dbReference>
<organism evidence="2">
    <name type="scientific">Oryza barthii</name>
    <dbReference type="NCBI Taxonomy" id="65489"/>
    <lineage>
        <taxon>Eukaryota</taxon>
        <taxon>Viridiplantae</taxon>
        <taxon>Streptophyta</taxon>
        <taxon>Embryophyta</taxon>
        <taxon>Tracheophyta</taxon>
        <taxon>Spermatophyta</taxon>
        <taxon>Magnoliopsida</taxon>
        <taxon>Liliopsida</taxon>
        <taxon>Poales</taxon>
        <taxon>Poaceae</taxon>
        <taxon>BOP clade</taxon>
        <taxon>Oryzoideae</taxon>
        <taxon>Oryzeae</taxon>
        <taxon>Oryzinae</taxon>
        <taxon>Oryza</taxon>
    </lineage>
</organism>
<accession>A0A0D3GP81</accession>
<keyword evidence="3" id="KW-1185">Reference proteome</keyword>
<sequence length="277" mass="29043">MASAAASSFCSFLIGELCDHLRRELELDPNLAQRLLLPASPSPPPSTPTPSPLPRPLLPPSLQRHHHHQQEEVVRITNRVDGPCRWPSISGNGRMPWQVTAAPLVVTDGSEQTPSGTLTDAFHLSKADLEWFCVEVVAVLVVVITQADNAEGGGVRLGCGTGIDGDNVRGLAGDRPGCESHGAASSVGASVAGQAPQTALTTALTFSFPASTTLSPWWSPPSPHPRATSSPSTSPRCSPRAEAARQGAAHEAAKLQPVAAHPLQLSTYCGDLSRHPP</sequence>
<dbReference type="HOGENOM" id="CLU_1006023_0_0_1"/>
<reference evidence="2" key="1">
    <citation type="journal article" date="2009" name="Rice">
        <title>De Novo Next Generation Sequencing of Plant Genomes.</title>
        <authorList>
            <person name="Rounsley S."/>
            <person name="Marri P.R."/>
            <person name="Yu Y."/>
            <person name="He R."/>
            <person name="Sisneros N."/>
            <person name="Goicoechea J.L."/>
            <person name="Lee S.J."/>
            <person name="Angelova A."/>
            <person name="Kudrna D."/>
            <person name="Luo M."/>
            <person name="Affourtit J."/>
            <person name="Desany B."/>
            <person name="Knight J."/>
            <person name="Niazi F."/>
            <person name="Egholm M."/>
            <person name="Wing R.A."/>
        </authorList>
    </citation>
    <scope>NUCLEOTIDE SEQUENCE [LARGE SCALE GENOMIC DNA]</scope>
    <source>
        <strain evidence="2">cv. IRGC 105608</strain>
    </source>
</reference>
<protein>
    <submittedName>
        <fullName evidence="2">Uncharacterized protein</fullName>
    </submittedName>
</protein>
<dbReference type="Proteomes" id="UP000026960">
    <property type="component" value="Chromosome 7"/>
</dbReference>
<proteinExistence type="predicted"/>
<evidence type="ECO:0000313" key="2">
    <source>
        <dbReference type="EnsemblPlants" id="OBART07G09050.1"/>
    </source>
</evidence>
<name>A0A0D3GP81_9ORYZ</name>